<accession>A0A8K0ADH5</accession>
<evidence type="ECO:0000256" key="1">
    <source>
        <dbReference type="SAM" id="MobiDB-lite"/>
    </source>
</evidence>
<dbReference type="AlphaFoldDB" id="A0A8K0ADH5"/>
<proteinExistence type="predicted"/>
<dbReference type="Proteomes" id="UP000838412">
    <property type="component" value="Chromosome 9"/>
</dbReference>
<organism evidence="2 3">
    <name type="scientific">Branchiostoma lanceolatum</name>
    <name type="common">Common lancelet</name>
    <name type="synonym">Amphioxus lanceolatum</name>
    <dbReference type="NCBI Taxonomy" id="7740"/>
    <lineage>
        <taxon>Eukaryota</taxon>
        <taxon>Metazoa</taxon>
        <taxon>Chordata</taxon>
        <taxon>Cephalochordata</taxon>
        <taxon>Leptocardii</taxon>
        <taxon>Amphioxiformes</taxon>
        <taxon>Branchiostomatidae</taxon>
        <taxon>Branchiostoma</taxon>
    </lineage>
</organism>
<protein>
    <submittedName>
        <fullName evidence="2">Hypp5144 protein</fullName>
    </submittedName>
</protein>
<evidence type="ECO:0000313" key="2">
    <source>
        <dbReference type="EMBL" id="CAH1273516.1"/>
    </source>
</evidence>
<gene>
    <name evidence="2" type="primary">Hypp5144</name>
    <name evidence="2" type="ORF">BLAG_LOCUS24832</name>
</gene>
<sequence>MVEGRPPQPPPIFADRPADHATAPAEVQHVSRSHVLGLRRAARCPLHRVMRRAPAHGDRVRESPIPPSGSNATSSESAGSEESYSREESGANHRREHRNSPQQQKPGIPP</sequence>
<feature type="compositionally biased region" description="Low complexity" evidence="1">
    <location>
        <begin position="68"/>
        <end position="82"/>
    </location>
</feature>
<evidence type="ECO:0000313" key="3">
    <source>
        <dbReference type="Proteomes" id="UP000838412"/>
    </source>
</evidence>
<name>A0A8K0ADH5_BRALA</name>
<feature type="compositionally biased region" description="Pro residues" evidence="1">
    <location>
        <begin position="1"/>
        <end position="12"/>
    </location>
</feature>
<dbReference type="EMBL" id="OV696694">
    <property type="protein sequence ID" value="CAH1273516.1"/>
    <property type="molecule type" value="Genomic_DNA"/>
</dbReference>
<feature type="region of interest" description="Disordered" evidence="1">
    <location>
        <begin position="46"/>
        <end position="110"/>
    </location>
</feature>
<feature type="region of interest" description="Disordered" evidence="1">
    <location>
        <begin position="1"/>
        <end position="29"/>
    </location>
</feature>
<reference evidence="2" key="1">
    <citation type="submission" date="2022-01" db="EMBL/GenBank/DDBJ databases">
        <authorList>
            <person name="Braso-Vives M."/>
        </authorList>
    </citation>
    <scope>NUCLEOTIDE SEQUENCE</scope>
</reference>
<feature type="compositionally biased region" description="Polar residues" evidence="1">
    <location>
        <begin position="100"/>
        <end position="110"/>
    </location>
</feature>
<keyword evidence="3" id="KW-1185">Reference proteome</keyword>
<feature type="compositionally biased region" description="Basic and acidic residues" evidence="1">
    <location>
        <begin position="83"/>
        <end position="93"/>
    </location>
</feature>